<dbReference type="EMBL" id="AUWU02000009">
    <property type="protein sequence ID" value="KAH0569552.1"/>
    <property type="molecule type" value="Genomic_DNA"/>
</dbReference>
<gene>
    <name evidence="3" type="ORF">SS50377_17610</name>
    <name evidence="4" type="ORF">SS50377_28506</name>
</gene>
<feature type="region of interest" description="Disordered" evidence="2">
    <location>
        <begin position="1251"/>
        <end position="1303"/>
    </location>
</feature>
<reference evidence="4" key="2">
    <citation type="submission" date="2020-12" db="EMBL/GenBank/DDBJ databases">
        <title>New Spironucleus salmonicida genome in near-complete chromosomes.</title>
        <authorList>
            <person name="Xu F."/>
            <person name="Kurt Z."/>
            <person name="Jimenez-Gonzalez A."/>
            <person name="Astvaldsson A."/>
            <person name="Andersson J.O."/>
            <person name="Svard S.G."/>
        </authorList>
    </citation>
    <scope>NUCLEOTIDE SEQUENCE</scope>
    <source>
        <strain evidence="4">ATCC 50377</strain>
    </source>
</reference>
<feature type="compositionally biased region" description="Polar residues" evidence="2">
    <location>
        <begin position="1254"/>
        <end position="1274"/>
    </location>
</feature>
<feature type="compositionally biased region" description="Polar residues" evidence="2">
    <location>
        <begin position="1290"/>
        <end position="1301"/>
    </location>
</feature>
<accession>V6LE56</accession>
<organism evidence="3">
    <name type="scientific">Spironucleus salmonicida</name>
    <dbReference type="NCBI Taxonomy" id="348837"/>
    <lineage>
        <taxon>Eukaryota</taxon>
        <taxon>Metamonada</taxon>
        <taxon>Diplomonadida</taxon>
        <taxon>Hexamitidae</taxon>
        <taxon>Hexamitinae</taxon>
        <taxon>Spironucleus</taxon>
    </lineage>
</organism>
<evidence type="ECO:0000313" key="5">
    <source>
        <dbReference type="Proteomes" id="UP000018208"/>
    </source>
</evidence>
<dbReference type="EMBL" id="KI546155">
    <property type="protein sequence ID" value="EST42752.1"/>
    <property type="molecule type" value="Genomic_DNA"/>
</dbReference>
<feature type="coiled-coil region" evidence="1">
    <location>
        <begin position="619"/>
        <end position="768"/>
    </location>
</feature>
<evidence type="ECO:0000256" key="1">
    <source>
        <dbReference type="SAM" id="Coils"/>
    </source>
</evidence>
<keyword evidence="5" id="KW-1185">Reference proteome</keyword>
<feature type="coiled-coil region" evidence="1">
    <location>
        <begin position="800"/>
        <end position="1030"/>
    </location>
</feature>
<feature type="coiled-coil region" evidence="1">
    <location>
        <begin position="1132"/>
        <end position="1173"/>
    </location>
</feature>
<protein>
    <submittedName>
        <fullName evidence="3">Uncharacterized protein</fullName>
    </submittedName>
</protein>
<dbReference type="VEuPathDB" id="GiardiaDB:SS50377_28506"/>
<evidence type="ECO:0000313" key="4">
    <source>
        <dbReference type="EMBL" id="KAH0569552.1"/>
    </source>
</evidence>
<dbReference type="Proteomes" id="UP000018208">
    <property type="component" value="Unassembled WGS sequence"/>
</dbReference>
<evidence type="ECO:0000313" key="3">
    <source>
        <dbReference type="EMBL" id="EST42752.1"/>
    </source>
</evidence>
<sequence length="1410" mass="162488">MSSPNSTQNIPPEISLDNDQTSIDLSLLSKLSFLKVPPTKQLGSIIDAIIDDPNLVAPHMDLSRYLFNRYKAILEKPKSCFTCITRENCLKSLQRACPEPISTDITKILNDSFIKPSQFNFQQQITDYRNMCDQHLNPNVTEVFSGNFKNDIAALKTDIINALNRSVQMLQSKDQELEELKHLTKQLQDSEKSKNSEISDYAEQINQLNRELRDLGAQNQSLQDTFQGQSQVQYQQPIQGQSEQFIYTNQEQQMIPNQQLLQQQQMIPNQQQIVPNQPQLQQMIPQQQQFVPNQQQFIPNQQFNPQYQTIPQQPQYVYAEVPQQTLIPQYQQPQLIDSAYYQQVQEQQFVPQQQYHQISPFLHSLQKLLHAIPTPTLNKTFTSNTFAQSEVQNKPLTLILQETIQILNSNNIIIENHENNVEWKNQLNSQLSQLEIEILNEIEQIVKKSVKIRYEVESQIESEKKQKVESSLESKNQFVHFTSLQTVKSAFQRSIKSLFAMSVPDKSLRQSLGLLNNNELNKIIQASSFPNFSDIDIILQLNELSKTVESGVEETFEQLSDILNNNVNNCVIVPKLVLELAQLSIQLEDKIKFQIEENDVQKKQIVDLKVIIQNEQNFSAEKTQKLIELERNNEQQQTHLNDMKNNIIQLQIENQRISGMEKMIDNYNIQIEQLKFDLSSLQGKESSQQQSITIQQQQLTEKTEQYQLLKQKFDIIKARVQELEIELNQLGNARKEALTKNRELVALARELETQNTNLETEKTNLNQLLYDNKNIIEKNSNLQKLISAGEIETAENRQQMRHLREEIADLKLLTEKQENQLKYLKQDNEKFETMNHKSLQQYNNVNSECEELSKLYNSEKEKTAILGENLDHVSAMNVDLERRLVALTAQNETLKKELFEVEKLLAEQQTQFQYSKQQFEETQTQLNQTSQNHQQQSQKYAVFNAENELLKRENEKLKITEKEMKNQIQSEIEQKQRLVNDLTSQMAVLTTNNSLNPQFKTQDQQLYNDIQQLQQELGKVQKKLKTVEFENKNYIDNIQQITQIQDKLAQKSKKLLLNSNKLKQKVQQFAMSFVRISKCTAGQFEYGVDIADEFDVSSAEIVKIACPTEEFMRGICGLLEKGVENQIQIEKYAQLNNQFQAIRSEKSNFEAQIASVKKENSQLKKQCSAMKDTIDLYGGAASKNARKYENLEQNLDDSFEIRSGKMSKKEGKRSVIDDQLSEISEIARARNAAGEELADFRSGKYDKNIKSCDIKNSNAPKASNSGSKAPQRSLANRAKDGAETPIANVQGATQRYSPSDSTGKDILNIISQYQPQRVKNVDNESYDYKGLNVDNGYNSHNGHSETNAFRRPEPQGRINPVNVQVSSLNSQTPQMATHFDETIRSYQSKNERSLLSGDEKLMIQRLLGHI</sequence>
<evidence type="ECO:0000256" key="2">
    <source>
        <dbReference type="SAM" id="MobiDB-lite"/>
    </source>
</evidence>
<proteinExistence type="predicted"/>
<reference evidence="3 4" key="1">
    <citation type="journal article" date="2014" name="PLoS Genet.">
        <title>The Genome of Spironucleus salmonicida Highlights a Fish Pathogen Adapted to Fluctuating Environments.</title>
        <authorList>
            <person name="Xu F."/>
            <person name="Jerlstrom-Hultqvist J."/>
            <person name="Einarsson E."/>
            <person name="Astvaldsson A."/>
            <person name="Svard S.G."/>
            <person name="Andersson J.O."/>
        </authorList>
    </citation>
    <scope>NUCLEOTIDE SEQUENCE</scope>
    <source>
        <strain evidence="4">ATCC 50377</strain>
    </source>
</reference>
<feature type="coiled-coil region" evidence="1">
    <location>
        <begin position="160"/>
        <end position="225"/>
    </location>
</feature>
<name>V6LE56_9EUKA</name>
<keyword evidence="1" id="KW-0175">Coiled coil</keyword>